<dbReference type="KEGG" id="hlo:J0X27_07865"/>
<dbReference type="EMBL" id="CP071463">
    <property type="protein sequence ID" value="QSW86717.1"/>
    <property type="molecule type" value="Genomic_DNA"/>
</dbReference>
<dbReference type="OrthoDB" id="381769at2157"/>
<feature type="region of interest" description="Disordered" evidence="1">
    <location>
        <begin position="205"/>
        <end position="337"/>
    </location>
</feature>
<dbReference type="Proteomes" id="UP000663191">
    <property type="component" value="Chromosome"/>
</dbReference>
<reference evidence="2 3" key="1">
    <citation type="journal article" date="2006" name="Int. J. Syst. Evol. Microbiol.">
        <title>Haloterrigena longa sp. nov. and Haloterrigena limicola sp. nov., extremely halophilic archaea isolated from a salt lake.</title>
        <authorList>
            <person name="Cui H.L."/>
            <person name="Tohty D."/>
            <person name="Zhou P.J."/>
            <person name="Liu S.J."/>
        </authorList>
    </citation>
    <scope>NUCLEOTIDE SEQUENCE [LARGE SCALE GENOMIC DNA]</scope>
    <source>
        <strain evidence="2 3">ABH32</strain>
    </source>
</reference>
<protein>
    <submittedName>
        <fullName evidence="2">Uncharacterized protein</fullName>
    </submittedName>
</protein>
<feature type="compositionally biased region" description="Basic and acidic residues" evidence="1">
    <location>
        <begin position="19"/>
        <end position="32"/>
    </location>
</feature>
<feature type="compositionally biased region" description="Basic and acidic residues" evidence="1">
    <location>
        <begin position="87"/>
        <end position="105"/>
    </location>
</feature>
<evidence type="ECO:0000313" key="2">
    <source>
        <dbReference type="EMBL" id="QSW86717.1"/>
    </source>
</evidence>
<dbReference type="RefSeq" id="WP_207271808.1">
    <property type="nucleotide sequence ID" value="NZ_CP071463.1"/>
</dbReference>
<evidence type="ECO:0000313" key="3">
    <source>
        <dbReference type="Proteomes" id="UP000663191"/>
    </source>
</evidence>
<feature type="compositionally biased region" description="Basic and acidic residues" evidence="1">
    <location>
        <begin position="236"/>
        <end position="250"/>
    </location>
</feature>
<keyword evidence="3" id="KW-1185">Reference proteome</keyword>
<proteinExistence type="predicted"/>
<name>A0A8A2UDJ9_9EURY</name>
<organism evidence="2 3">
    <name type="scientific">Natrinema longum</name>
    <dbReference type="NCBI Taxonomy" id="370324"/>
    <lineage>
        <taxon>Archaea</taxon>
        <taxon>Methanobacteriati</taxon>
        <taxon>Methanobacteriota</taxon>
        <taxon>Stenosarchaea group</taxon>
        <taxon>Halobacteria</taxon>
        <taxon>Halobacteriales</taxon>
        <taxon>Natrialbaceae</taxon>
        <taxon>Natrinema</taxon>
    </lineage>
</organism>
<accession>A0A8A2UDJ9</accession>
<sequence length="337" mass="35025">MGPPLSGRERGRNGGPSDRVGDSPRERTDRPDGVGSPPFDGATVAADDRRRTTNAGSRPSERPWLPDCLDCPSPNGTVLEPPSPPRWPRERPWSVDRLLENERIADPAGSTDPDGVTPVPTAADSSPTARGGDSNGDGVPDGGRSTVAPRCERGPRVPAMGPESEPSRRPIVGGRSPGSSASPAGVGSRSDAVGCEGVVWGPLRCERGDGDTVTGGIDSNEWDGGWSPATAPSRSDAWDTRGAIDEESLREAAGGPSIAGEAVGASTDRRGTRSVTVVSGSRRRRPIDSTRGDRIGLDRPDARSKPVLPSVWSSISSPSPSSTERCRGVGTCGRSSM</sequence>
<dbReference type="AlphaFoldDB" id="A0A8A2UDJ9"/>
<gene>
    <name evidence="2" type="ORF">J0X27_07865</name>
</gene>
<evidence type="ECO:0000256" key="1">
    <source>
        <dbReference type="SAM" id="MobiDB-lite"/>
    </source>
</evidence>
<dbReference type="GeneID" id="63183651"/>
<feature type="compositionally biased region" description="Low complexity" evidence="1">
    <location>
        <begin position="306"/>
        <end position="322"/>
    </location>
</feature>
<feature type="compositionally biased region" description="Basic and acidic residues" evidence="1">
    <location>
        <begin position="286"/>
        <end position="304"/>
    </location>
</feature>
<feature type="compositionally biased region" description="Low complexity" evidence="1">
    <location>
        <begin position="172"/>
        <end position="190"/>
    </location>
</feature>
<feature type="region of interest" description="Disordered" evidence="1">
    <location>
        <begin position="1"/>
        <end position="193"/>
    </location>
</feature>